<keyword evidence="3 5" id="KW-0862">Zinc</keyword>
<keyword evidence="5" id="KW-0808">Transferase</keyword>
<comment type="similarity">
    <text evidence="5">Belongs to the E3 ubiquitin-protein ligase UBR1-like family.</text>
</comment>
<keyword evidence="1 5" id="KW-0479">Metal-binding</keyword>
<evidence type="ECO:0000256" key="6">
    <source>
        <dbReference type="SAM" id="MobiDB-lite"/>
    </source>
</evidence>
<name>A0ABR2H4X6_9EUKA</name>
<dbReference type="CDD" id="cd19670">
    <property type="entry name" value="UBR-box_UBR1_2_3"/>
    <property type="match status" value="1"/>
</dbReference>
<dbReference type="EMBL" id="JAPFFF010000042">
    <property type="protein sequence ID" value="KAK8841269.1"/>
    <property type="molecule type" value="Genomic_DNA"/>
</dbReference>
<evidence type="ECO:0000313" key="8">
    <source>
        <dbReference type="EMBL" id="KAK8841269.1"/>
    </source>
</evidence>
<dbReference type="Proteomes" id="UP001470230">
    <property type="component" value="Unassembled WGS sequence"/>
</dbReference>
<dbReference type="PANTHER" id="PTHR21497">
    <property type="entry name" value="UBIQUITIN LIGASE E3 ALPHA-RELATED"/>
    <property type="match status" value="1"/>
</dbReference>
<keyword evidence="9" id="KW-1185">Reference proteome</keyword>
<feature type="domain" description="UBR-type" evidence="7">
    <location>
        <begin position="58"/>
        <end position="128"/>
    </location>
</feature>
<feature type="region of interest" description="Disordered" evidence="6">
    <location>
        <begin position="1025"/>
        <end position="1056"/>
    </location>
</feature>
<keyword evidence="5" id="KW-0833">Ubl conjugation pathway</keyword>
<gene>
    <name evidence="8" type="ORF">M9Y10_027470</name>
</gene>
<dbReference type="Pfam" id="PF02207">
    <property type="entry name" value="zf-UBR"/>
    <property type="match status" value="1"/>
</dbReference>
<comment type="pathway">
    <text evidence="5">Protein modification; protein ubiquitination.</text>
</comment>
<dbReference type="SMART" id="SM00396">
    <property type="entry name" value="ZnF_UBR1"/>
    <property type="match status" value="1"/>
</dbReference>
<organism evidence="8 9">
    <name type="scientific">Tritrichomonas musculus</name>
    <dbReference type="NCBI Taxonomy" id="1915356"/>
    <lineage>
        <taxon>Eukaryota</taxon>
        <taxon>Metamonada</taxon>
        <taxon>Parabasalia</taxon>
        <taxon>Tritrichomonadida</taxon>
        <taxon>Tritrichomonadidae</taxon>
        <taxon>Tritrichomonas</taxon>
    </lineage>
</organism>
<reference evidence="8 9" key="1">
    <citation type="submission" date="2024-04" db="EMBL/GenBank/DDBJ databases">
        <title>Tritrichomonas musculus Genome.</title>
        <authorList>
            <person name="Alves-Ferreira E."/>
            <person name="Grigg M."/>
            <person name="Lorenzi H."/>
            <person name="Galac M."/>
        </authorList>
    </citation>
    <scope>NUCLEOTIDE SEQUENCE [LARGE SCALE GENOMIC DNA]</scope>
    <source>
        <strain evidence="8 9">EAF2021</strain>
    </source>
</reference>
<keyword evidence="2 5" id="KW-0863">Zinc-finger</keyword>
<feature type="zinc finger region" description="UBR-type" evidence="4">
    <location>
        <begin position="58"/>
        <end position="128"/>
    </location>
</feature>
<evidence type="ECO:0000256" key="3">
    <source>
        <dbReference type="ARBA" id="ARBA00022833"/>
    </source>
</evidence>
<proteinExistence type="inferred from homology"/>
<evidence type="ECO:0000256" key="4">
    <source>
        <dbReference type="PROSITE-ProRule" id="PRU00508"/>
    </source>
</evidence>
<dbReference type="EC" id="2.3.2.27" evidence="5"/>
<accession>A0ABR2H4X6</accession>
<feature type="compositionally biased region" description="Acidic residues" evidence="6">
    <location>
        <begin position="1026"/>
        <end position="1056"/>
    </location>
</feature>
<comment type="catalytic activity">
    <reaction evidence="5">
        <text>S-ubiquitinyl-[E2 ubiquitin-conjugating enzyme]-L-cysteine + [acceptor protein]-L-lysine = [E2 ubiquitin-conjugating enzyme]-L-cysteine + N(6)-ubiquitinyl-[acceptor protein]-L-lysine.</text>
        <dbReference type="EC" id="2.3.2.27"/>
    </reaction>
</comment>
<sequence length="1570" mass="182807">MDQLTQVLNDNAFQNLELLFESDPTKAINESQKIIYKSTNFDSYEEFYSYHLNNPRISTCQNEWQDNRMSIHCFNCSLNSSSCVCLDCFLKGNHQGHDYIICPDTIGNCDCGDISLWKRSGFCANHQGLDQDDNHPENYLDENLRVILTDIIFKAAFSALKKLTIPQDNFTTEIFQFVSSFLKFGDGFRRLIAISLTEKIDFCDLLNNIIQYTFVFNNLLLQLCGNLVSDQIFKQNFSKATFNAILNHIKNYNNDEKYQLWDNFLYHAFSPLPIQYCIQFNKWDWSTFSINFFIELKEFFNNVGDEELINQIPSTCSEFVTALFHITSIQPNEQTQTFFDRLFSEVLNSGTRGSLTNNTTVTASFNESRENTYYSAAQKVSLILKDAFNCFKFKKNLKVDVMIEQLDKHTDIAPIYKITETENDRYALKYIKETNNQNYPSFFYDSFHNGSSFFLSNLLYDSFVSLSGTENINRIKIARLLLNENSQSLRVKLGIITMKKILSFVCLNQSLIPKKNFAILKTISPFEEDPFMITMGIPRYLPVFQLLIGLQCQNENEEFGLKDFFAFEMAREVGIFDDFASDRYKDEDVNEVKKTMTFSFLYLSLLLVIERVLFNFNCNDFIREQLIFALKTGVSDLSELSQSYDRRVLDDYQNPTNFNTVLFSIATIKTHQSKKVETDKNQPISFILKDDVKLNAISGINPINQQKALLNNEISKDPENLIKIQDFESEDSYFFNTSLFSTSSLTSRSFTSPYFKIDNEMANYEGLKIRLKEFLMTPTVLAVIYHSMRTTQEIDLNDHLSLNILILISKFFNDEKSDTNKKEVVFNDEIHYESINELISKLRTFVFNYKVDNDGNAVIENTLKTEKTAFVSLLNLRISYENDESKSFIDVIRSKGEIGKKALSMMSITSDNDIKSDTNNDTDKNVKKQRANKLKEEIMNKYKNMISNYNVNEHHDDNEININEASDSIDSSGVINGVTDVCSICSAAKKSEALTYPLFIYSTKFPFIVDKPPLVDENFDEISASCDDDLDYDESDDENQNEEEEDESNEFEDEENLTFEEQIDAESQLIDEMLQRLINARETGSMTNDEITAGFNELRERSQELMARKEIYEKNKFARQIQRNRKIIKKEHRQQKLIEMKKKIVRQKRYTAGANFILQFSICQHLVHPKCVESEVFQCPIDRTIKNGFLPNLNSIQKSATVDSLSNEVKHSISLFFDVFKKFLIPTSKRLIDTFVELIKSLSGLIVTFEVRIRSLPASLDSSNTKLLARNLFLTTWYAYRIQGKPKMTDKKPYNNLIREDVESRLTEFQKFIKKLIECDDIQNESSTAFQQIVSSFVHNKKERSKQTEKEIFLFLRRVCLTDYFLLDNDVRINNDDSNYYNSNASFKEYVEWDEVLSLQNLSTKYEFNFSYLNDEFEFKPFIFSKLPKEFLHFASEPYNFPVELTSNFVIYNLIDYNYLIDNYDDINDDEDVDEKKEKCYMIEEANLQISLALNFAIKHYPSALLFIGKFASRILIINSNYTTSLRPFYFDKFGFPDFGFVRGQPLYLNNERYERFVDEILSGNFSNSL</sequence>
<dbReference type="PANTHER" id="PTHR21497:SF24">
    <property type="entry name" value="E3 UBIQUITIN-PROTEIN LIGASE UBR1"/>
    <property type="match status" value="1"/>
</dbReference>
<protein>
    <recommendedName>
        <fullName evidence="5">E3 ubiquitin-protein ligase</fullName>
        <ecNumber evidence="5">2.3.2.27</ecNumber>
    </recommendedName>
</protein>
<evidence type="ECO:0000256" key="5">
    <source>
        <dbReference type="RuleBase" id="RU366018"/>
    </source>
</evidence>
<evidence type="ECO:0000256" key="2">
    <source>
        <dbReference type="ARBA" id="ARBA00022771"/>
    </source>
</evidence>
<comment type="function">
    <text evidence="5">Ubiquitin ligase protein which is a component of the N-end rule pathway. Recognizes and binds to proteins bearing specific N-terminal residues that are destabilizing according to the N-end rule, leading to their ubiquitination and subsequent degradation.</text>
</comment>
<evidence type="ECO:0000313" key="9">
    <source>
        <dbReference type="Proteomes" id="UP001470230"/>
    </source>
</evidence>
<evidence type="ECO:0000259" key="7">
    <source>
        <dbReference type="PROSITE" id="PS51157"/>
    </source>
</evidence>
<dbReference type="Gene3D" id="2.10.110.30">
    <property type="match status" value="1"/>
</dbReference>
<dbReference type="PROSITE" id="PS51157">
    <property type="entry name" value="ZF_UBR"/>
    <property type="match status" value="1"/>
</dbReference>
<comment type="caution">
    <text evidence="8">The sequence shown here is derived from an EMBL/GenBank/DDBJ whole genome shotgun (WGS) entry which is preliminary data.</text>
</comment>
<dbReference type="InterPro" id="IPR003126">
    <property type="entry name" value="Znf_UBR"/>
</dbReference>
<dbReference type="InterPro" id="IPR039164">
    <property type="entry name" value="UBR1-like"/>
</dbReference>
<evidence type="ECO:0000256" key="1">
    <source>
        <dbReference type="ARBA" id="ARBA00022723"/>
    </source>
</evidence>